<dbReference type="Pfam" id="PF00023">
    <property type="entry name" value="Ank"/>
    <property type="match status" value="1"/>
</dbReference>
<evidence type="ECO:0000313" key="6">
    <source>
        <dbReference type="Proteomes" id="UP000605986"/>
    </source>
</evidence>
<feature type="repeat" description="ANK" evidence="1">
    <location>
        <begin position="1138"/>
        <end position="1162"/>
    </location>
</feature>
<organism evidence="5 6">
    <name type="scientific">Fusarium austroafricanum</name>
    <dbReference type="NCBI Taxonomy" id="2364996"/>
    <lineage>
        <taxon>Eukaryota</taxon>
        <taxon>Fungi</taxon>
        <taxon>Dikarya</taxon>
        <taxon>Ascomycota</taxon>
        <taxon>Pezizomycotina</taxon>
        <taxon>Sordariomycetes</taxon>
        <taxon>Hypocreomycetidae</taxon>
        <taxon>Hypocreales</taxon>
        <taxon>Nectriaceae</taxon>
        <taxon>Fusarium</taxon>
        <taxon>Fusarium concolor species complex</taxon>
    </lineage>
</organism>
<keyword evidence="3" id="KW-0732">Signal</keyword>
<evidence type="ECO:0000313" key="5">
    <source>
        <dbReference type="EMBL" id="KAF4451244.1"/>
    </source>
</evidence>
<name>A0A8H4NU28_9HYPO</name>
<feature type="signal peptide" evidence="3">
    <location>
        <begin position="1"/>
        <end position="17"/>
    </location>
</feature>
<protein>
    <recommendedName>
        <fullName evidence="4">Heterokaryon incompatibility domain-containing protein</fullName>
    </recommendedName>
</protein>
<dbReference type="Gene3D" id="1.25.40.20">
    <property type="entry name" value="Ankyrin repeat-containing domain"/>
    <property type="match status" value="3"/>
</dbReference>
<dbReference type="PROSITE" id="PS50088">
    <property type="entry name" value="ANK_REPEAT"/>
    <property type="match status" value="6"/>
</dbReference>
<keyword evidence="6" id="KW-1185">Reference proteome</keyword>
<keyword evidence="1" id="KW-0040">ANK repeat</keyword>
<dbReference type="InterPro" id="IPR036770">
    <property type="entry name" value="Ankyrin_rpt-contain_sf"/>
</dbReference>
<feature type="compositionally biased region" description="Basic residues" evidence="2">
    <location>
        <begin position="1552"/>
        <end position="1564"/>
    </location>
</feature>
<proteinExistence type="predicted"/>
<evidence type="ECO:0000256" key="2">
    <source>
        <dbReference type="SAM" id="MobiDB-lite"/>
    </source>
</evidence>
<feature type="repeat" description="ANK" evidence="1">
    <location>
        <begin position="921"/>
        <end position="943"/>
    </location>
</feature>
<dbReference type="InterPro" id="IPR002110">
    <property type="entry name" value="Ankyrin_rpt"/>
</dbReference>
<comment type="caution">
    <text evidence="5">The sequence shown here is derived from an EMBL/GenBank/DDBJ whole genome shotgun (WGS) entry which is preliminary data.</text>
</comment>
<accession>A0A8H4NU28</accession>
<gene>
    <name evidence="5" type="ORF">F53441_5746</name>
</gene>
<feature type="repeat" description="ANK" evidence="1">
    <location>
        <begin position="995"/>
        <end position="1017"/>
    </location>
</feature>
<dbReference type="InterPro" id="IPR010730">
    <property type="entry name" value="HET"/>
</dbReference>
<feature type="compositionally biased region" description="Polar residues" evidence="2">
    <location>
        <begin position="293"/>
        <end position="308"/>
    </location>
</feature>
<dbReference type="PROSITE" id="PS50297">
    <property type="entry name" value="ANK_REP_REGION"/>
    <property type="match status" value="5"/>
</dbReference>
<dbReference type="InterPro" id="IPR053268">
    <property type="entry name" value="Woronin_anchor"/>
</dbReference>
<feature type="region of interest" description="Disordered" evidence="2">
    <location>
        <begin position="274"/>
        <end position="308"/>
    </location>
</feature>
<dbReference type="EMBL" id="JAADJG010000224">
    <property type="protein sequence ID" value="KAF4451244.1"/>
    <property type="molecule type" value="Genomic_DNA"/>
</dbReference>
<dbReference type="Pfam" id="PF12796">
    <property type="entry name" value="Ank_2"/>
    <property type="match status" value="3"/>
</dbReference>
<feature type="chain" id="PRO_5034617381" description="Heterokaryon incompatibility domain-containing protein" evidence="3">
    <location>
        <begin position="18"/>
        <end position="1564"/>
    </location>
</feature>
<dbReference type="SMART" id="SM00248">
    <property type="entry name" value="ANK"/>
    <property type="match status" value="9"/>
</dbReference>
<feature type="region of interest" description="Disordered" evidence="2">
    <location>
        <begin position="1539"/>
        <end position="1564"/>
    </location>
</feature>
<feature type="repeat" description="ANK" evidence="1">
    <location>
        <begin position="1102"/>
        <end position="1123"/>
    </location>
</feature>
<evidence type="ECO:0000259" key="4">
    <source>
        <dbReference type="Pfam" id="PF06985"/>
    </source>
</evidence>
<dbReference type="Pfam" id="PF06985">
    <property type="entry name" value="HET"/>
    <property type="match status" value="1"/>
</dbReference>
<reference evidence="5" key="1">
    <citation type="submission" date="2020-01" db="EMBL/GenBank/DDBJ databases">
        <title>Identification and distribution of gene clusters putatively required for synthesis of sphingolipid metabolism inhibitors in phylogenetically diverse species of the filamentous fungus Fusarium.</title>
        <authorList>
            <person name="Kim H.-S."/>
            <person name="Busman M."/>
            <person name="Brown D.W."/>
            <person name="Divon H."/>
            <person name="Uhlig S."/>
            <person name="Proctor R.H."/>
        </authorList>
    </citation>
    <scope>NUCLEOTIDE SEQUENCE</scope>
    <source>
        <strain evidence="5">NRRL 53441</strain>
    </source>
</reference>
<dbReference type="Proteomes" id="UP000605986">
    <property type="component" value="Unassembled WGS sequence"/>
</dbReference>
<feature type="repeat" description="ANK" evidence="1">
    <location>
        <begin position="1069"/>
        <end position="1101"/>
    </location>
</feature>
<evidence type="ECO:0000256" key="3">
    <source>
        <dbReference type="SAM" id="SignalP"/>
    </source>
</evidence>
<feature type="repeat" description="ANK" evidence="1">
    <location>
        <begin position="887"/>
        <end position="911"/>
    </location>
</feature>
<evidence type="ECO:0000256" key="1">
    <source>
        <dbReference type="PROSITE-ProRule" id="PRU00023"/>
    </source>
</evidence>
<dbReference type="SUPFAM" id="SSF48403">
    <property type="entry name" value="Ankyrin repeat"/>
    <property type="match status" value="1"/>
</dbReference>
<dbReference type="PANTHER" id="PTHR40641">
    <property type="entry name" value="INVOLUCRIN REPEAT PROTEIN (AFU_ORTHOLOGUE AFUA_2G08060)"/>
    <property type="match status" value="1"/>
</dbReference>
<dbReference type="PANTHER" id="PTHR40641:SF2">
    <property type="entry name" value="INVOLUCRIN REPEAT PROTEIN"/>
    <property type="match status" value="1"/>
</dbReference>
<feature type="compositionally biased region" description="Basic and acidic residues" evidence="2">
    <location>
        <begin position="275"/>
        <end position="288"/>
    </location>
</feature>
<dbReference type="OrthoDB" id="194358at2759"/>
<sequence>MQGLCLFLLGLAALATAADVSLKSSGCVDPSGLEKCQSVITKKTSDCIDQARRDNNQQEILACGCQDYVDNFNCYAASCWNRVWECEYQEYIVSYFMNCPTAKLPVPYFPAPKNAPDSCSCNVGQVFLNIQDAIQQMATCSNNANSGDAGSNLQKIEGCGCCELSGVLSSIVEICPKTDPKLVGLKQIPTLESQINVQYQECGKYMETYDCSSKLSFSLEGVSTYYKPDDALTTGMATLSNNPGSVTAPASGHVFSYTNGGDGTVYTITAAGDKGGSDGKSGSDKNDDASNATGSSSGENSKATGSSKSGANALAIESVAAMAPYRYSPLPPGSIRLLRLIPHRDKSSPVQCQLFEFALSDSDSAYPYEALSYVWGSDKKPFSIIVSKDELDIGTNLHSALLHLRHSTLERILWIDALCINQGDTVEKGQQVQLMAKIYAKASGVIVWLGEAAASSDQALDEIREAAFRNTADETNSHSILNLLQRAWFQRIWVLQEVAAARRVLVKCGSVEIDGFAFCSGLGALKLSYANYIELQPLVRSVTYLIRGAIFRSRQTTTIGGRFSLDIRPLSELVEMYHTRKATERHDKVYALLGMCSDDPSEPGILVDYKIPWGQLFRSLIKYIISDSISVETWDDKEIALVQSVGQVLGEVSSVESDPAWEDSQKVGITWRNSHGMGESSSWIFQTTAKSIQVGDVVCLLQGASRPTIIRLCHSYWAIIMISAPPPKSPNSKGIKWSELLQSAKRFPPNLLLVWDWSAHTIESLSNQEEAYEKLLAKQFERDSVAERLYNISRLANIGLVLKDLERHAEAERFVRRSMGSFEKALKIVDPAGSKPNRFEEGIETIADALIEFEGGWLPLRWAYEDGHDSIVRLLLKKADPNMKDEHGRTPLSWASERGDDVVVKFLLGTGIVDPNARDREGWTPLLWAAKNGHEAVVKLLLEAETVDPNAKEWTEDTRGSGRRPLLVAAEAGHKAIVRMLLDTNKVHLNASDDTGATPLIWAVRNGHMEVVKLLVDTSGVEIDAADKGEVEDEGGRTALMWAVNNEHKDIAGLLLHTGKVEPDARDNYQRTALSLATENGNEDIVRMMFSYTVEPDAADNDGRTPLRFAAENGFERVVELLLTNDKGRVNPNSKDKRGKTPLSAAAKNGHEAIVNMLAENNELSIRGFQQKIQAPLKHEEFLYIHNEDYFDQRCRQHFSHVHQWTLSFSRSADMRTAHAKKEIADEDTLDNLEAVLDDRSDDGEVTMIRAHLSAEIENENIQDRLDKTMLDGFDVDSYLVDRVRRRDVFTSLVMSLIWEFIFTRYLFGLDREQRQKLKSLEKQLVGPSEAIRRWRSTTLTPMSNRDDFKQQRDLDSEAVSQAIFQTLCTILPPPENVQVQLENQLRRVIKEAVEISIEMWLQKAEYMMLPPLQPQHDENGDVAGLVHFNASLMNERSAGSILSNEQHEAQGSVVRILLFPLVVKKGDDDGVGDDEIVIYPAQVLVAPKKDGNSSEDCQTTTAATITGYSDQQQLVTEFTGPAIEQGIMMILTLSDEGSHREGQSGISPKGTRQRKLRVQRCRA</sequence>
<feature type="domain" description="Heterokaryon incompatibility" evidence="4">
    <location>
        <begin position="368"/>
        <end position="497"/>
    </location>
</feature>